<evidence type="ECO:0000313" key="4">
    <source>
        <dbReference type="Proteomes" id="UP001276659"/>
    </source>
</evidence>
<dbReference type="PROSITE" id="PS50076">
    <property type="entry name" value="DNAJ_2"/>
    <property type="match status" value="1"/>
</dbReference>
<dbReference type="InterPro" id="IPR001623">
    <property type="entry name" value="DnaJ_domain"/>
</dbReference>
<dbReference type="GO" id="GO:0031072">
    <property type="term" value="F:heat shock protein binding"/>
    <property type="evidence" value="ECO:0007669"/>
    <property type="project" value="TreeGrafter"/>
</dbReference>
<accession>A0AAD9Z1J0</accession>
<feature type="region of interest" description="Disordered" evidence="1">
    <location>
        <begin position="405"/>
        <end position="427"/>
    </location>
</feature>
<dbReference type="EMBL" id="JASNWA010000010">
    <property type="protein sequence ID" value="KAK3168262.1"/>
    <property type="molecule type" value="Genomic_DNA"/>
</dbReference>
<feature type="compositionally biased region" description="Polar residues" evidence="1">
    <location>
        <begin position="416"/>
        <end position="427"/>
    </location>
</feature>
<feature type="domain" description="J" evidence="2">
    <location>
        <begin position="8"/>
        <end position="73"/>
    </location>
</feature>
<protein>
    <recommendedName>
        <fullName evidence="2">J domain-containing protein</fullName>
    </recommendedName>
</protein>
<dbReference type="InterPro" id="IPR036869">
    <property type="entry name" value="J_dom_sf"/>
</dbReference>
<dbReference type="PANTHER" id="PTHR44144:SF1">
    <property type="entry name" value="DNAJ HOMOLOG SUBFAMILY C MEMBER 9"/>
    <property type="match status" value="1"/>
</dbReference>
<proteinExistence type="predicted"/>
<dbReference type="AlphaFoldDB" id="A0AAD9Z1J0"/>
<dbReference type="GO" id="GO:0005737">
    <property type="term" value="C:cytoplasm"/>
    <property type="evidence" value="ECO:0007669"/>
    <property type="project" value="TreeGrafter"/>
</dbReference>
<dbReference type="Proteomes" id="UP001276659">
    <property type="component" value="Unassembled WGS sequence"/>
</dbReference>
<gene>
    <name evidence="3" type="ORF">OEA41_004708</name>
</gene>
<evidence type="ECO:0000256" key="1">
    <source>
        <dbReference type="SAM" id="MobiDB-lite"/>
    </source>
</evidence>
<dbReference type="PRINTS" id="PR00625">
    <property type="entry name" value="JDOMAIN"/>
</dbReference>
<evidence type="ECO:0000313" key="3">
    <source>
        <dbReference type="EMBL" id="KAK3168262.1"/>
    </source>
</evidence>
<dbReference type="SUPFAM" id="SSF46565">
    <property type="entry name" value="Chaperone J-domain"/>
    <property type="match status" value="1"/>
</dbReference>
<name>A0AAD9Z1J0_9LECA</name>
<dbReference type="CDD" id="cd06257">
    <property type="entry name" value="DnaJ"/>
    <property type="match status" value="1"/>
</dbReference>
<feature type="region of interest" description="Disordered" evidence="1">
    <location>
        <begin position="376"/>
        <end position="395"/>
    </location>
</feature>
<dbReference type="PROSITE" id="PS00636">
    <property type="entry name" value="DNAJ_1"/>
    <property type="match status" value="1"/>
</dbReference>
<organism evidence="3 4">
    <name type="scientific">Lepraria neglecta</name>
    <dbReference type="NCBI Taxonomy" id="209136"/>
    <lineage>
        <taxon>Eukaryota</taxon>
        <taxon>Fungi</taxon>
        <taxon>Dikarya</taxon>
        <taxon>Ascomycota</taxon>
        <taxon>Pezizomycotina</taxon>
        <taxon>Lecanoromycetes</taxon>
        <taxon>OSLEUM clade</taxon>
        <taxon>Lecanoromycetidae</taxon>
        <taxon>Lecanorales</taxon>
        <taxon>Lecanorineae</taxon>
        <taxon>Stereocaulaceae</taxon>
        <taxon>Lepraria</taxon>
    </lineage>
</organism>
<dbReference type="Gene3D" id="1.10.287.110">
    <property type="entry name" value="DnaJ domain"/>
    <property type="match status" value="1"/>
</dbReference>
<evidence type="ECO:0000259" key="2">
    <source>
        <dbReference type="PROSITE" id="PS50076"/>
    </source>
</evidence>
<dbReference type="InterPro" id="IPR052594">
    <property type="entry name" value="J_domain-containing_protein"/>
</dbReference>
<reference evidence="3" key="1">
    <citation type="submission" date="2022-11" db="EMBL/GenBank/DDBJ databases">
        <title>Chromosomal genome sequence assembly and mating type (MAT) locus characterization of the leprose asexual lichenized fungus Lepraria neglecta (Nyl.) Erichsen.</title>
        <authorList>
            <person name="Allen J.L."/>
            <person name="Pfeffer B."/>
        </authorList>
    </citation>
    <scope>NUCLEOTIDE SEQUENCE</scope>
    <source>
        <strain evidence="3">Allen 5258</strain>
    </source>
</reference>
<dbReference type="GO" id="GO:0005634">
    <property type="term" value="C:nucleus"/>
    <property type="evidence" value="ECO:0007669"/>
    <property type="project" value="TreeGrafter"/>
</dbReference>
<keyword evidence="4" id="KW-1185">Reference proteome</keyword>
<dbReference type="PANTHER" id="PTHR44144">
    <property type="entry name" value="DNAJ HOMOLOG SUBFAMILY C MEMBER 9"/>
    <property type="match status" value="1"/>
</dbReference>
<comment type="caution">
    <text evidence="3">The sequence shown here is derived from an EMBL/GenBank/DDBJ whole genome shotgun (WGS) entry which is preliminary data.</text>
</comment>
<feature type="region of interest" description="Disordered" evidence="1">
    <location>
        <begin position="100"/>
        <end position="165"/>
    </location>
</feature>
<dbReference type="SMART" id="SM00271">
    <property type="entry name" value="DnaJ"/>
    <property type="match status" value="1"/>
</dbReference>
<dbReference type="InterPro" id="IPR018253">
    <property type="entry name" value="DnaJ_domain_CS"/>
</dbReference>
<sequence length="501" mass="58786">MASPTSRTFYDVLGVERHANKSEIKVAYHKLALQRHPDKNHGTRSAVADFQELAKAYEILSDGNRRVLYDKKLYEGASLPSKSTESSVAARARAYMMHRADELKRERQARERAAEKARKEREERERAAEKARKEQEARERVAEKAWKEQEAREREAEKAKKEQDARERAANLAKGVVARAEQEWILGIEATIKLMLTMRSSVQTLEAEIWQKEQRDLDILDGELRVECRAKNSTTIWERSPEGLEKEHDRKRKDRLMQLKGKKLDLEQARKHLNKTEADYEVRLGQESGERQKAARRVELELRREVDGSVRYKARYKEKSEEEVEMQERLAKGREALRQEFEEEERQRQEEERQKQRMYEERMEQWREKMRVEAMEKERREREEAKRTTEVQRKERALQERLQKELNKRKEDDASQPVNIKTGNSTAHSHKLSVAGALIPAPATRANWEKYGRCLGITQRGAQCTNTLNCNYHRCEDPDCDVDWIHTAHDGSVETVSDPLA</sequence>
<dbReference type="Pfam" id="PF00226">
    <property type="entry name" value="DnaJ"/>
    <property type="match status" value="1"/>
</dbReference>